<proteinExistence type="predicted"/>
<evidence type="ECO:0000313" key="3">
    <source>
        <dbReference type="EMBL" id="KGF46243.1"/>
    </source>
</evidence>
<evidence type="ECO:0000256" key="1">
    <source>
        <dbReference type="ARBA" id="ARBA00022737"/>
    </source>
</evidence>
<keyword evidence="4" id="KW-1185">Reference proteome</keyword>
<feature type="non-terminal residue" evidence="3">
    <location>
        <position position="1"/>
    </location>
</feature>
<accession>A0A096AGI2</accession>
<comment type="caution">
    <text evidence="3">The sequence shown here is derived from an EMBL/GenBank/DDBJ whole genome shotgun (WGS) entry which is preliminary data.</text>
</comment>
<dbReference type="Proteomes" id="UP000029628">
    <property type="component" value="Unassembled WGS sequence"/>
</dbReference>
<reference evidence="3 4" key="1">
    <citation type="submission" date="2014-07" db="EMBL/GenBank/DDBJ databases">
        <authorList>
            <person name="McCorrison J."/>
            <person name="Sanka R."/>
            <person name="Torralba M."/>
            <person name="Gillis M."/>
            <person name="Haft D.H."/>
            <person name="Methe B."/>
            <person name="Sutton G."/>
            <person name="Nelson K.E."/>
        </authorList>
    </citation>
    <scope>NUCLEOTIDE SEQUENCE [LARGE SCALE GENOMIC DNA]</scope>
    <source>
        <strain evidence="3 4">DNF00314</strain>
    </source>
</reference>
<dbReference type="EMBL" id="JRNT01000052">
    <property type="protein sequence ID" value="KGF46243.1"/>
    <property type="molecule type" value="Genomic_DNA"/>
</dbReference>
<feature type="region of interest" description="Disordered" evidence="2">
    <location>
        <begin position="406"/>
        <end position="432"/>
    </location>
</feature>
<keyword evidence="1" id="KW-0677">Repeat</keyword>
<evidence type="ECO:0008006" key="5">
    <source>
        <dbReference type="Google" id="ProtNLM"/>
    </source>
</evidence>
<sequence length="545" mass="56299">VNGSQLYKTNQGFDVYIKDNTDGNTFNVKLGDDKKDAFGFDAGNGLAIARDGKKITYSLQDDVSVGKAGDNGKDGKITVNGKDGEKVTINGKNGEIGLQGPKGADGKDGNSVTLSGKDGTIGVQGPKGADGKDGNSVTLNGKDGSIGMKGKDGKNAIAITTGDSKVGLDGKDGETRIIVKDGNQNNELATMNDGLKFKGDDGNAIGVKLNKQVNIVGGAKIDRKGEIITNLTDNNIGVESIADEADGTNAKMKIRLAKNLSDLESITFNSKDKTNPMVIDGAGRTIKDLTTMTFLKDGKNNSITGLSNVTWPAKDQRGTDFDVSKAATQGQIQDVENAVDEKLKKSNQGFDILVGEDTEEHRANIALGKDKKETVEFAAGNSLDVTLDKDNKKVIYSLKDDIEVGKEGQPGQAGKDGKVTVNGKDGEKVTIDGKDGKIESKAKDGTTVTVNGKDGTVGATGADGTTVTMNGKDGTIGGKGVDGTTVTMNAKDGTIGAQGPKGANGKDGASVTINGKDGITTITGATDDKDKKNVIALDGKDGKMG</sequence>
<dbReference type="eggNOG" id="COG5295">
    <property type="taxonomic scope" value="Bacteria"/>
</dbReference>
<evidence type="ECO:0000313" key="4">
    <source>
        <dbReference type="Proteomes" id="UP000029628"/>
    </source>
</evidence>
<dbReference type="AlphaFoldDB" id="A0A096AGI2"/>
<dbReference type="PANTHER" id="PTHR37456">
    <property type="entry name" value="SI:CH211-266K2.1"/>
    <property type="match status" value="1"/>
</dbReference>
<organism evidence="3 4">
    <name type="scientific">Veillonella montpellierensis DNF00314</name>
    <dbReference type="NCBI Taxonomy" id="1401067"/>
    <lineage>
        <taxon>Bacteria</taxon>
        <taxon>Bacillati</taxon>
        <taxon>Bacillota</taxon>
        <taxon>Negativicutes</taxon>
        <taxon>Veillonellales</taxon>
        <taxon>Veillonellaceae</taxon>
        <taxon>Veillonella</taxon>
    </lineage>
</organism>
<evidence type="ECO:0000256" key="2">
    <source>
        <dbReference type="SAM" id="MobiDB-lite"/>
    </source>
</evidence>
<dbReference type="PANTHER" id="PTHR37456:SF3">
    <property type="entry name" value="COLLAGEN ALPHA-1(XXV) CHAIN"/>
    <property type="match status" value="1"/>
</dbReference>
<protein>
    <recommendedName>
        <fullName evidence="5">Trimeric autotransporter adhesin YadA-like stalk domain-containing protein</fullName>
    </recommendedName>
</protein>
<gene>
    <name evidence="3" type="ORF">HMPREF0872_08885</name>
</gene>
<feature type="region of interest" description="Disordered" evidence="2">
    <location>
        <begin position="91"/>
        <end position="145"/>
    </location>
</feature>
<feature type="non-terminal residue" evidence="3">
    <location>
        <position position="545"/>
    </location>
</feature>
<name>A0A096AGI2_9FIRM</name>
<dbReference type="InterPro" id="IPR050938">
    <property type="entry name" value="Collagen_Structural_Proteins"/>
</dbReference>